<reference evidence="1 2" key="1">
    <citation type="submission" date="2019-01" db="EMBL/GenBank/DDBJ databases">
        <authorList>
            <consortium name="Pathogen Informatics"/>
        </authorList>
    </citation>
    <scope>NUCLEOTIDE SEQUENCE [LARGE SCALE GENOMIC DNA]</scope>
    <source>
        <strain evidence="1 2">NCTC10138</strain>
    </source>
</reference>
<dbReference type="STRING" id="1278311.GCA_000428705_01594"/>
<dbReference type="InterPro" id="IPR012545">
    <property type="entry name" value="DUF1697"/>
</dbReference>
<protein>
    <submittedName>
        <fullName evidence="1">Uncharacterized protein conserved in bacteria</fullName>
    </submittedName>
</protein>
<name>A0A449BFM0_HAPAX</name>
<dbReference type="PIRSF" id="PIRSF008502">
    <property type="entry name" value="UCP008502"/>
    <property type="match status" value="1"/>
</dbReference>
<dbReference type="Gene3D" id="3.30.70.1260">
    <property type="entry name" value="bacterial protein sp0830 like"/>
    <property type="match status" value="1"/>
</dbReference>
<dbReference type="PANTHER" id="PTHR36439">
    <property type="entry name" value="BLL4334 PROTEIN"/>
    <property type="match status" value="1"/>
</dbReference>
<dbReference type="Pfam" id="PF08002">
    <property type="entry name" value="DUF1697"/>
    <property type="match status" value="1"/>
</dbReference>
<evidence type="ECO:0000313" key="2">
    <source>
        <dbReference type="Proteomes" id="UP000289841"/>
    </source>
</evidence>
<organism evidence="1 2">
    <name type="scientific">Haploplasma axanthum</name>
    <name type="common">Acholeplasma axanthum</name>
    <dbReference type="NCBI Taxonomy" id="29552"/>
    <lineage>
        <taxon>Bacteria</taxon>
        <taxon>Bacillati</taxon>
        <taxon>Mycoplasmatota</taxon>
        <taxon>Mollicutes</taxon>
        <taxon>Acholeplasmatales</taxon>
        <taxon>Acholeplasmataceae</taxon>
        <taxon>Haploplasma</taxon>
    </lineage>
</organism>
<keyword evidence="2" id="KW-1185">Reference proteome</keyword>
<sequence length="181" mass="20891">MKTYVALLRAVNVGGKNKVPMKELKEAFEKFGYINVKTYINSGNVIFSSDEKDIESIKRASEEIIKKEFNLDITVLIIEIDNLIDVIDNIPLELQEIDKDYYDTIIFVIPPTSTEEIFEALKSKVTEHESMYVYKNVFYWRAKLSAFQKTVLSKFASSKVNNLVTIRTINTAKKILEVHKK</sequence>
<proteinExistence type="predicted"/>
<evidence type="ECO:0000313" key="1">
    <source>
        <dbReference type="EMBL" id="VEU81257.1"/>
    </source>
</evidence>
<dbReference type="SUPFAM" id="SSF160379">
    <property type="entry name" value="SP0830-like"/>
    <property type="match status" value="1"/>
</dbReference>
<dbReference type="KEGG" id="aaxa:NCTC10138_01655"/>
<dbReference type="PANTHER" id="PTHR36439:SF1">
    <property type="entry name" value="DUF1697 DOMAIN-CONTAINING PROTEIN"/>
    <property type="match status" value="1"/>
</dbReference>
<dbReference type="Gene3D" id="3.30.70.1280">
    <property type="entry name" value="SP0830-like domains"/>
    <property type="match status" value="1"/>
</dbReference>
<dbReference type="EMBL" id="LR215048">
    <property type="protein sequence ID" value="VEU81257.1"/>
    <property type="molecule type" value="Genomic_DNA"/>
</dbReference>
<dbReference type="RefSeq" id="WP_026390999.1">
    <property type="nucleotide sequence ID" value="NZ_LR215048.1"/>
</dbReference>
<dbReference type="AlphaFoldDB" id="A0A449BFM0"/>
<dbReference type="Proteomes" id="UP000289841">
    <property type="component" value="Chromosome"/>
</dbReference>
<accession>A0A449BFM0</accession>
<dbReference type="OrthoDB" id="9806494at2"/>
<gene>
    <name evidence="1" type="ORF">NCTC10138_01655</name>
</gene>